<name>A0A2S2DUQ7_9BACT</name>
<accession>A0A2S2DUQ7</accession>
<dbReference type="AlphaFoldDB" id="A0A2S2DUQ7"/>
<dbReference type="InterPro" id="IPR043131">
    <property type="entry name" value="BCAT-like_N"/>
</dbReference>
<dbReference type="Pfam" id="PF01063">
    <property type="entry name" value="Aminotran_4"/>
    <property type="match status" value="1"/>
</dbReference>
<keyword evidence="2" id="KW-1185">Reference proteome</keyword>
<dbReference type="InterPro" id="IPR043132">
    <property type="entry name" value="BCAT-like_C"/>
</dbReference>
<evidence type="ECO:0000313" key="2">
    <source>
        <dbReference type="Proteomes" id="UP000245468"/>
    </source>
</evidence>
<protein>
    <submittedName>
        <fullName evidence="1">Aminodeoxychorismate lyase</fullName>
        <ecNumber evidence="1">4.1.3.38</ecNumber>
    </submittedName>
</protein>
<dbReference type="Gene3D" id="3.30.470.10">
    <property type="match status" value="1"/>
</dbReference>
<gene>
    <name evidence="1" type="primary">pabC</name>
    <name evidence="1" type="ORF">HME7025_01231</name>
</gene>
<dbReference type="KEGG" id="psez:HME7025_01231"/>
<dbReference type="EC" id="4.1.3.38" evidence="1"/>
<reference evidence="2" key="1">
    <citation type="submission" date="2018-05" db="EMBL/GenBank/DDBJ databases">
        <title>Pseudarcicella sp. HME7025 Genome sequencing and assembly.</title>
        <authorList>
            <person name="Kim H."/>
            <person name="Kang H."/>
            <person name="Joh K."/>
        </authorList>
    </citation>
    <scope>NUCLEOTIDE SEQUENCE [LARGE SCALE GENOMIC DNA]</scope>
    <source>
        <strain evidence="2">HME7025</strain>
    </source>
</reference>
<dbReference type="InterPro" id="IPR036038">
    <property type="entry name" value="Aminotransferase-like"/>
</dbReference>
<dbReference type="OrthoDB" id="1148709at2"/>
<proteinExistence type="predicted"/>
<keyword evidence="1" id="KW-0456">Lyase</keyword>
<dbReference type="EMBL" id="CP029346">
    <property type="protein sequence ID" value="AWL09093.1"/>
    <property type="molecule type" value="Genomic_DNA"/>
</dbReference>
<dbReference type="Gene3D" id="3.20.10.10">
    <property type="entry name" value="D-amino Acid Aminotransferase, subunit A, domain 2"/>
    <property type="match status" value="1"/>
</dbReference>
<sequence>MPTFLETVHVLNGETLHLDYHQKRINDVFQFYYPSSPVLNIHDFFASLEIPQQGSYRTRLVYRTDWEFHEFIPYQSKNICKLTIVPTGDYEYTFKYADRSHILKKIAEHPEADDIIFSKDGKLQDSSIANLAFKQGDAWYTPKEPLHWGTTRRRLIDEKLIEERDILESELKDYSHICLINVFRPLSMENALLLPDSIV</sequence>
<organism evidence="1 2">
    <name type="scientific">Aquirufa nivalisilvae</name>
    <dbReference type="NCBI Taxonomy" id="2516557"/>
    <lineage>
        <taxon>Bacteria</taxon>
        <taxon>Pseudomonadati</taxon>
        <taxon>Bacteroidota</taxon>
        <taxon>Cytophagia</taxon>
        <taxon>Cytophagales</taxon>
        <taxon>Flectobacillaceae</taxon>
        <taxon>Aquirufa</taxon>
    </lineage>
</organism>
<dbReference type="GO" id="GO:0008696">
    <property type="term" value="F:4-amino-4-deoxychorismate lyase activity"/>
    <property type="evidence" value="ECO:0007669"/>
    <property type="project" value="UniProtKB-EC"/>
</dbReference>
<dbReference type="RefSeq" id="WP_109322796.1">
    <property type="nucleotide sequence ID" value="NZ_CP029346.1"/>
</dbReference>
<dbReference type="SUPFAM" id="SSF56752">
    <property type="entry name" value="D-aminoacid aminotransferase-like PLP-dependent enzymes"/>
    <property type="match status" value="1"/>
</dbReference>
<evidence type="ECO:0000313" key="1">
    <source>
        <dbReference type="EMBL" id="AWL09093.1"/>
    </source>
</evidence>
<dbReference type="Proteomes" id="UP000245468">
    <property type="component" value="Chromosome"/>
</dbReference>
<dbReference type="InterPro" id="IPR001544">
    <property type="entry name" value="Aminotrans_IV"/>
</dbReference>